<sequence length="258" mass="30053">MNRQIVSLEKEILRESKAVDERLCRDLHLSIVSNELTVPTLDADPYLSDNTQELCLEGDQAHYLKFIQKLYPLKLFNVHRISLECIDNKNKHFEVFMKDSFPMRVNECLIMTDLEYNRRISYYFDPIIRINQRVQRKMTLSGFNVGERQLKRLIISYRHVKEFGLRFCELSLQTVPDFSYSLKATQIESIDFEGSEGIFEGDNEGNPDGFQNLMIGLATSPEQKLKLTRIKLTFCSIELNMAQAICEESGFDRVNIEC</sequence>
<dbReference type="EMBL" id="CAMPGE010011066">
    <property type="protein sequence ID" value="CAI2369910.1"/>
    <property type="molecule type" value="Genomic_DNA"/>
</dbReference>
<accession>A0AAD1XD25</accession>
<evidence type="ECO:0000313" key="2">
    <source>
        <dbReference type="Proteomes" id="UP001295684"/>
    </source>
</evidence>
<dbReference type="InterPro" id="IPR032675">
    <property type="entry name" value="LRR_dom_sf"/>
</dbReference>
<comment type="caution">
    <text evidence="1">The sequence shown here is derived from an EMBL/GenBank/DDBJ whole genome shotgun (WGS) entry which is preliminary data.</text>
</comment>
<organism evidence="1 2">
    <name type="scientific">Euplotes crassus</name>
    <dbReference type="NCBI Taxonomy" id="5936"/>
    <lineage>
        <taxon>Eukaryota</taxon>
        <taxon>Sar</taxon>
        <taxon>Alveolata</taxon>
        <taxon>Ciliophora</taxon>
        <taxon>Intramacronucleata</taxon>
        <taxon>Spirotrichea</taxon>
        <taxon>Hypotrichia</taxon>
        <taxon>Euplotida</taxon>
        <taxon>Euplotidae</taxon>
        <taxon>Moneuplotes</taxon>
    </lineage>
</organism>
<name>A0AAD1XD25_EUPCR</name>
<evidence type="ECO:0000313" key="1">
    <source>
        <dbReference type="EMBL" id="CAI2369910.1"/>
    </source>
</evidence>
<dbReference type="Gene3D" id="3.80.10.10">
    <property type="entry name" value="Ribonuclease Inhibitor"/>
    <property type="match status" value="1"/>
</dbReference>
<dbReference type="Proteomes" id="UP001295684">
    <property type="component" value="Unassembled WGS sequence"/>
</dbReference>
<protein>
    <submittedName>
        <fullName evidence="1">Uncharacterized protein</fullName>
    </submittedName>
</protein>
<proteinExistence type="predicted"/>
<dbReference type="AlphaFoldDB" id="A0AAD1XD25"/>
<keyword evidence="2" id="KW-1185">Reference proteome</keyword>
<reference evidence="1" key="1">
    <citation type="submission" date="2023-07" db="EMBL/GenBank/DDBJ databases">
        <authorList>
            <consortium name="AG Swart"/>
            <person name="Singh M."/>
            <person name="Singh A."/>
            <person name="Seah K."/>
            <person name="Emmerich C."/>
        </authorList>
    </citation>
    <scope>NUCLEOTIDE SEQUENCE</scope>
    <source>
        <strain evidence="1">DP1</strain>
    </source>
</reference>
<gene>
    <name evidence="1" type="ORF">ECRASSUSDP1_LOCUS11214</name>
</gene>